<organism evidence="2 3">
    <name type="scientific">Ruminococcus albus</name>
    <dbReference type="NCBI Taxonomy" id="1264"/>
    <lineage>
        <taxon>Bacteria</taxon>
        <taxon>Bacillati</taxon>
        <taxon>Bacillota</taxon>
        <taxon>Clostridia</taxon>
        <taxon>Eubacteriales</taxon>
        <taxon>Oscillospiraceae</taxon>
        <taxon>Ruminococcus</taxon>
    </lineage>
</organism>
<dbReference type="OrthoDB" id="1753424at2"/>
<keyword evidence="1" id="KW-0812">Transmembrane</keyword>
<protein>
    <submittedName>
        <fullName evidence="2">Zinc-ribbon domain-containing protein</fullName>
    </submittedName>
</protein>
<dbReference type="RefSeq" id="WP_074831920.1">
    <property type="nucleotide sequence ID" value="NZ_FOAT01000005.1"/>
</dbReference>
<dbReference type="Pfam" id="PF14446">
    <property type="entry name" value="Prok-RING_1"/>
    <property type="match status" value="1"/>
</dbReference>
<reference evidence="2 3" key="1">
    <citation type="submission" date="2016-10" db="EMBL/GenBank/DDBJ databases">
        <authorList>
            <person name="de Groot N.N."/>
        </authorList>
    </citation>
    <scope>NUCLEOTIDE SEQUENCE [LARGE SCALE GENOMIC DNA]</scope>
    <source>
        <strain evidence="2 3">KH2T6</strain>
    </source>
</reference>
<dbReference type="Pfam" id="PF10947">
    <property type="entry name" value="DUF2628"/>
    <property type="match status" value="1"/>
</dbReference>
<keyword evidence="1" id="KW-1133">Transmembrane helix</keyword>
<feature type="transmembrane region" description="Helical" evidence="1">
    <location>
        <begin position="241"/>
        <end position="261"/>
    </location>
</feature>
<name>A0A1H7JIR6_RUMAL</name>
<feature type="transmembrane region" description="Helical" evidence="1">
    <location>
        <begin position="296"/>
        <end position="318"/>
    </location>
</feature>
<dbReference type="InterPro" id="IPR024399">
    <property type="entry name" value="DUF2628"/>
</dbReference>
<evidence type="ECO:0000313" key="2">
    <source>
        <dbReference type="EMBL" id="SEK74483.1"/>
    </source>
</evidence>
<dbReference type="InterPro" id="IPR039522">
    <property type="entry name" value="RING_finger_1_prok"/>
</dbReference>
<evidence type="ECO:0000313" key="3">
    <source>
        <dbReference type="Proteomes" id="UP000186015"/>
    </source>
</evidence>
<gene>
    <name evidence="2" type="ORF">SAMN05216469_10580</name>
</gene>
<accession>A0A1H7JIR6</accession>
<proteinExistence type="predicted"/>
<dbReference type="Proteomes" id="UP000186015">
    <property type="component" value="Unassembled WGS sequence"/>
</dbReference>
<sequence length="322" mass="36486">MTNYTGSKCICCGKRFTDDDDIVVCPECGTPYHRSCYEEKGRCINDILHDKNVSWLPDAPAEEIPVTSASNVKRCIRCGAENDPSLRYCEQCGTPLINMDGPRPFNNESEDGHDAKPDPMKTNIPGINMTPVMLTQDSDIDGVKLGDLARYIGPNPLGFLPSFIKFGKTGRKLSMNIFAFLFPPLYFMYRKMKGWGLAAAVIMALLNLPVMIETFSSGSYELTIKFGIDVKSRNFQMLEQIAVFVRMMLEIMAGFFANYLYYKQARRDIFRIYRESEDEDRDAINERIMTKGGTSYGYMILSFMIYTIFSMGSLLLVAKLLK</sequence>
<dbReference type="EMBL" id="FOAT01000005">
    <property type="protein sequence ID" value="SEK74483.1"/>
    <property type="molecule type" value="Genomic_DNA"/>
</dbReference>
<feature type="transmembrane region" description="Helical" evidence="1">
    <location>
        <begin position="195"/>
        <end position="215"/>
    </location>
</feature>
<dbReference type="AlphaFoldDB" id="A0A1H7JIR6"/>
<evidence type="ECO:0000256" key="1">
    <source>
        <dbReference type="SAM" id="Phobius"/>
    </source>
</evidence>
<keyword evidence="1" id="KW-0472">Membrane</keyword>